<dbReference type="OrthoDB" id="5950832at2759"/>
<organism evidence="2 3">
    <name type="scientific">Chanos chanos</name>
    <name type="common">Milkfish</name>
    <name type="synonym">Mugil chanos</name>
    <dbReference type="NCBI Taxonomy" id="29144"/>
    <lineage>
        <taxon>Eukaryota</taxon>
        <taxon>Metazoa</taxon>
        <taxon>Chordata</taxon>
        <taxon>Craniata</taxon>
        <taxon>Vertebrata</taxon>
        <taxon>Euteleostomi</taxon>
        <taxon>Actinopterygii</taxon>
        <taxon>Neopterygii</taxon>
        <taxon>Teleostei</taxon>
        <taxon>Ostariophysi</taxon>
        <taxon>Gonorynchiformes</taxon>
        <taxon>Chanidae</taxon>
        <taxon>Chanos</taxon>
    </lineage>
</organism>
<dbReference type="RefSeq" id="XP_030623469.1">
    <property type="nucleotide sequence ID" value="XM_030767609.1"/>
</dbReference>
<keyword evidence="2" id="KW-1185">Reference proteome</keyword>
<dbReference type="Pfam" id="PF24536">
    <property type="entry name" value="NXPE4_C"/>
    <property type="match status" value="1"/>
</dbReference>
<dbReference type="PANTHER" id="PTHR16165:SF23">
    <property type="entry name" value="NEUREXOPHILIN AND PC-ESTERASE DOMAIN FAMILY, MEMBER 5"/>
    <property type="match status" value="1"/>
</dbReference>
<dbReference type="GeneID" id="115806745"/>
<dbReference type="PANTHER" id="PTHR16165">
    <property type="entry name" value="NXPE FAMILY MEMBER"/>
    <property type="match status" value="1"/>
</dbReference>
<name>A0A6J2UTS9_CHACN</name>
<dbReference type="AlphaFoldDB" id="A0A6J2UTS9"/>
<dbReference type="InterPro" id="IPR026845">
    <property type="entry name" value="NXPH/NXPE"/>
</dbReference>
<protein>
    <submittedName>
        <fullName evidence="3">NXPE family member 3-like</fullName>
    </submittedName>
</protein>
<reference evidence="3" key="1">
    <citation type="submission" date="2025-08" db="UniProtKB">
        <authorList>
            <consortium name="RefSeq"/>
        </authorList>
    </citation>
    <scope>IDENTIFICATION</scope>
</reference>
<dbReference type="InParanoid" id="A0A6J2UTS9"/>
<feature type="domain" description="NXPE C-terminal" evidence="1">
    <location>
        <begin position="401"/>
        <end position="576"/>
    </location>
</feature>
<evidence type="ECO:0000313" key="3">
    <source>
        <dbReference type="RefSeq" id="XP_030623469.1"/>
    </source>
</evidence>
<dbReference type="InterPro" id="IPR057106">
    <property type="entry name" value="NXPE4_C"/>
</dbReference>
<gene>
    <name evidence="3" type="primary">LOC115806745</name>
</gene>
<evidence type="ECO:0000313" key="2">
    <source>
        <dbReference type="Proteomes" id="UP000504632"/>
    </source>
</evidence>
<accession>A0A6J2UTS9</accession>
<proteinExistence type="predicted"/>
<dbReference type="Proteomes" id="UP000504632">
    <property type="component" value="Chromosome 3"/>
</dbReference>
<evidence type="ECO:0000259" key="1">
    <source>
        <dbReference type="Pfam" id="PF24536"/>
    </source>
</evidence>
<sequence length="578" mass="66228">MEMAVTNMYFKKREEHRVMYKSGGRCTQVDYILCRRLYLKEIGDYKEVTGENIARQNQMVVCRMTLEIKRRKKMKAEPSFKWWKLKKEDCYAEFREELKQAELSAQPPPASWWSPHFRNLAAVPLDHTSSRPLFHCGHNGTCVSTESTPSETADTGFSPEEWARMLKALDWPTPDQPITHIAMTTCPACSTFSIVGQKEKYRVGDELYVHIVAKDHNNTAKRYGGDFFLTKLYSSKLKASVFGEVLDHRNGSYLARLLLPWVGKAQVAVRLVHSSEAIQVFKKYLNSDVVRHFYWGHFEGTGPNGTRIKETVSCNLKWGQADGWKTGNCCCDYRDPRTGDEWQCEKPPTLPCDAWVYHERGGFKNPLTSFEQELLARTLTNQGIKGDNRILNVLPSTANIALKQINMHKNSKTGPRMAVSMDNNIIIRWRSHGLPLSFLKMPVVDLHYISNQIDDLAGGPHTVIVFDIFAHLVFHPLTFYAHRVLKIRQAVLALLNRAPQTKVIIKSGNTGGSKDIYANDWYYIQLNIIMREAFRDLPVIYMDVFQMTSCHYARENIHPPAVIIANEIDIFLSFVCPI</sequence>
<dbReference type="Pfam" id="PF06312">
    <property type="entry name" value="Neurexophilin"/>
    <property type="match status" value="1"/>
</dbReference>